<dbReference type="Proteomes" id="UP000298030">
    <property type="component" value="Unassembled WGS sequence"/>
</dbReference>
<evidence type="ECO:0000313" key="1">
    <source>
        <dbReference type="EMBL" id="TEB36946.1"/>
    </source>
</evidence>
<sequence>MANLLDTSSGPQAPVLVGPENYQIWRIRIRAKLRTSKVWGIVDGSILRPSPSVLETKAEAEWVANDQRALGIIISHVSDSLAL</sequence>
<dbReference type="EMBL" id="QPFP01000005">
    <property type="protein sequence ID" value="TEB36946.1"/>
    <property type="molecule type" value="Genomic_DNA"/>
</dbReference>
<accession>A0A4Y7TRZ9</accession>
<dbReference type="OrthoDB" id="2953744at2759"/>
<comment type="caution">
    <text evidence="1">The sequence shown here is derived from an EMBL/GenBank/DDBJ whole genome shotgun (WGS) entry which is preliminary data.</text>
</comment>
<evidence type="ECO:0008006" key="3">
    <source>
        <dbReference type="Google" id="ProtNLM"/>
    </source>
</evidence>
<keyword evidence="2" id="KW-1185">Reference proteome</keyword>
<reference evidence="1 2" key="1">
    <citation type="journal article" date="2019" name="Nat. Ecol. Evol.">
        <title>Megaphylogeny resolves global patterns of mushroom evolution.</title>
        <authorList>
            <person name="Varga T."/>
            <person name="Krizsan K."/>
            <person name="Foldi C."/>
            <person name="Dima B."/>
            <person name="Sanchez-Garcia M."/>
            <person name="Sanchez-Ramirez S."/>
            <person name="Szollosi G.J."/>
            <person name="Szarkandi J.G."/>
            <person name="Papp V."/>
            <person name="Albert L."/>
            <person name="Andreopoulos W."/>
            <person name="Angelini C."/>
            <person name="Antonin V."/>
            <person name="Barry K.W."/>
            <person name="Bougher N.L."/>
            <person name="Buchanan P."/>
            <person name="Buyck B."/>
            <person name="Bense V."/>
            <person name="Catcheside P."/>
            <person name="Chovatia M."/>
            <person name="Cooper J."/>
            <person name="Damon W."/>
            <person name="Desjardin D."/>
            <person name="Finy P."/>
            <person name="Geml J."/>
            <person name="Haridas S."/>
            <person name="Hughes K."/>
            <person name="Justo A."/>
            <person name="Karasinski D."/>
            <person name="Kautmanova I."/>
            <person name="Kiss B."/>
            <person name="Kocsube S."/>
            <person name="Kotiranta H."/>
            <person name="LaButti K.M."/>
            <person name="Lechner B.E."/>
            <person name="Liimatainen K."/>
            <person name="Lipzen A."/>
            <person name="Lukacs Z."/>
            <person name="Mihaltcheva S."/>
            <person name="Morgado L.N."/>
            <person name="Niskanen T."/>
            <person name="Noordeloos M.E."/>
            <person name="Ohm R.A."/>
            <person name="Ortiz-Santana B."/>
            <person name="Ovrebo C."/>
            <person name="Racz N."/>
            <person name="Riley R."/>
            <person name="Savchenko A."/>
            <person name="Shiryaev A."/>
            <person name="Soop K."/>
            <person name="Spirin V."/>
            <person name="Szebenyi C."/>
            <person name="Tomsovsky M."/>
            <person name="Tulloss R.E."/>
            <person name="Uehling J."/>
            <person name="Grigoriev I.V."/>
            <person name="Vagvolgyi C."/>
            <person name="Papp T."/>
            <person name="Martin F.M."/>
            <person name="Miettinen O."/>
            <person name="Hibbett D.S."/>
            <person name="Nagy L.G."/>
        </authorList>
    </citation>
    <scope>NUCLEOTIDE SEQUENCE [LARGE SCALE GENOMIC DNA]</scope>
    <source>
        <strain evidence="1 2">FP101781</strain>
    </source>
</reference>
<proteinExistence type="predicted"/>
<dbReference type="AlphaFoldDB" id="A0A4Y7TRZ9"/>
<evidence type="ECO:0000313" key="2">
    <source>
        <dbReference type="Proteomes" id="UP000298030"/>
    </source>
</evidence>
<gene>
    <name evidence="1" type="ORF">FA13DRAFT_1622581</name>
</gene>
<protein>
    <recommendedName>
        <fullName evidence="3">DUF4219 domain-containing protein</fullName>
    </recommendedName>
</protein>
<feature type="non-terminal residue" evidence="1">
    <location>
        <position position="83"/>
    </location>
</feature>
<name>A0A4Y7TRZ9_COPMI</name>
<organism evidence="1 2">
    <name type="scientific">Coprinellus micaceus</name>
    <name type="common">Glistening ink-cap mushroom</name>
    <name type="synonym">Coprinus micaceus</name>
    <dbReference type="NCBI Taxonomy" id="71717"/>
    <lineage>
        <taxon>Eukaryota</taxon>
        <taxon>Fungi</taxon>
        <taxon>Dikarya</taxon>
        <taxon>Basidiomycota</taxon>
        <taxon>Agaricomycotina</taxon>
        <taxon>Agaricomycetes</taxon>
        <taxon>Agaricomycetidae</taxon>
        <taxon>Agaricales</taxon>
        <taxon>Agaricineae</taxon>
        <taxon>Psathyrellaceae</taxon>
        <taxon>Coprinellus</taxon>
    </lineage>
</organism>